<dbReference type="NCBIfam" id="TIGR01509">
    <property type="entry name" value="HAD-SF-IA-v3"/>
    <property type="match status" value="1"/>
</dbReference>
<dbReference type="AlphaFoldDB" id="A0A518DFA8"/>
<dbReference type="EMBL" id="CP036291">
    <property type="protein sequence ID" value="QDU90163.1"/>
    <property type="molecule type" value="Genomic_DNA"/>
</dbReference>
<dbReference type="RefSeq" id="WP_145288099.1">
    <property type="nucleotide sequence ID" value="NZ_CP036291.1"/>
</dbReference>
<sequence length="220" mass="23396">MLPDQPILAVTFDMDGLLVNSEDVYERVGSETLRRRGKSFDTALRDAMMGRPAPDALRVMIEWHNLTDHVDALVAESDATFWEMSAGALRLMPAVEQTLAAVEAKGLPKGVATSGAREYANRILTAVGIRDRFDFILTASDVTAGKPSPEIYLLAADRHGVPADRMLVLEDSATGCQAAVAAGAFAVGVPSPHTAGHAFPGAAFVADTLRDPRIAQVLAV</sequence>
<gene>
    <name evidence="1" type="ORF">Pla175_35640</name>
</gene>
<dbReference type="SFLD" id="SFLDG01135">
    <property type="entry name" value="C1.5.6:_HAD__Beta-PGM__Phospha"/>
    <property type="match status" value="1"/>
</dbReference>
<dbReference type="SUPFAM" id="SSF56784">
    <property type="entry name" value="HAD-like"/>
    <property type="match status" value="1"/>
</dbReference>
<evidence type="ECO:0000313" key="1">
    <source>
        <dbReference type="EMBL" id="QDU90163.1"/>
    </source>
</evidence>
<keyword evidence="1" id="KW-0378">Hydrolase</keyword>
<keyword evidence="2" id="KW-1185">Reference proteome</keyword>
<dbReference type="OrthoDB" id="9797743at2"/>
<name>A0A518DFA8_9BACT</name>
<protein>
    <submittedName>
        <fullName evidence="1">Phosphorylated carbohydrates phosphatase</fullName>
        <ecNumber evidence="1">3.1.3.-</ecNumber>
    </submittedName>
</protein>
<proteinExistence type="predicted"/>
<dbReference type="EC" id="3.1.3.-" evidence="1"/>
<evidence type="ECO:0000313" key="2">
    <source>
        <dbReference type="Proteomes" id="UP000317429"/>
    </source>
</evidence>
<dbReference type="Pfam" id="PF00702">
    <property type="entry name" value="Hydrolase"/>
    <property type="match status" value="1"/>
</dbReference>
<dbReference type="KEGG" id="pnd:Pla175_35640"/>
<reference evidence="1 2" key="1">
    <citation type="submission" date="2019-02" db="EMBL/GenBank/DDBJ databases">
        <title>Deep-cultivation of Planctomycetes and their phenomic and genomic characterization uncovers novel biology.</title>
        <authorList>
            <person name="Wiegand S."/>
            <person name="Jogler M."/>
            <person name="Boedeker C."/>
            <person name="Pinto D."/>
            <person name="Vollmers J."/>
            <person name="Rivas-Marin E."/>
            <person name="Kohn T."/>
            <person name="Peeters S.H."/>
            <person name="Heuer A."/>
            <person name="Rast P."/>
            <person name="Oberbeckmann S."/>
            <person name="Bunk B."/>
            <person name="Jeske O."/>
            <person name="Meyerdierks A."/>
            <person name="Storesund J.E."/>
            <person name="Kallscheuer N."/>
            <person name="Luecker S."/>
            <person name="Lage O.M."/>
            <person name="Pohl T."/>
            <person name="Merkel B.J."/>
            <person name="Hornburger P."/>
            <person name="Mueller R.-W."/>
            <person name="Bruemmer F."/>
            <person name="Labrenz M."/>
            <person name="Spormann A.M."/>
            <person name="Op den Camp H."/>
            <person name="Overmann J."/>
            <person name="Amann R."/>
            <person name="Jetten M.S.M."/>
            <person name="Mascher T."/>
            <person name="Medema M.H."/>
            <person name="Devos D.P."/>
            <person name="Kaster A.-K."/>
            <person name="Ovreas L."/>
            <person name="Rohde M."/>
            <person name="Galperin M.Y."/>
            <person name="Jogler C."/>
        </authorList>
    </citation>
    <scope>NUCLEOTIDE SEQUENCE [LARGE SCALE GENOMIC DNA]</scope>
    <source>
        <strain evidence="1 2">Pla175</strain>
    </source>
</reference>
<dbReference type="InterPro" id="IPR023214">
    <property type="entry name" value="HAD_sf"/>
</dbReference>
<dbReference type="SFLD" id="SFLDG01129">
    <property type="entry name" value="C1.5:_HAD__Beta-PGM__Phosphata"/>
    <property type="match status" value="1"/>
</dbReference>
<dbReference type="Gene3D" id="3.40.50.1000">
    <property type="entry name" value="HAD superfamily/HAD-like"/>
    <property type="match status" value="1"/>
</dbReference>
<dbReference type="InterPro" id="IPR023198">
    <property type="entry name" value="PGP-like_dom2"/>
</dbReference>
<dbReference type="InterPro" id="IPR006439">
    <property type="entry name" value="HAD-SF_hydro_IA"/>
</dbReference>
<dbReference type="PANTHER" id="PTHR18901:SF38">
    <property type="entry name" value="PSEUDOURIDINE-5'-PHOSPHATASE"/>
    <property type="match status" value="1"/>
</dbReference>
<dbReference type="SFLD" id="SFLDS00003">
    <property type="entry name" value="Haloacid_Dehalogenase"/>
    <property type="match status" value="1"/>
</dbReference>
<dbReference type="GO" id="GO:0016787">
    <property type="term" value="F:hydrolase activity"/>
    <property type="evidence" value="ECO:0007669"/>
    <property type="project" value="UniProtKB-KW"/>
</dbReference>
<dbReference type="Gene3D" id="1.10.150.240">
    <property type="entry name" value="Putative phosphatase, domain 2"/>
    <property type="match status" value="1"/>
</dbReference>
<dbReference type="PANTHER" id="PTHR18901">
    <property type="entry name" value="2-DEOXYGLUCOSE-6-PHOSPHATE PHOSPHATASE 2"/>
    <property type="match status" value="1"/>
</dbReference>
<accession>A0A518DFA8</accession>
<organism evidence="1 2">
    <name type="scientific">Pirellulimonas nuda</name>
    <dbReference type="NCBI Taxonomy" id="2528009"/>
    <lineage>
        <taxon>Bacteria</taxon>
        <taxon>Pseudomonadati</taxon>
        <taxon>Planctomycetota</taxon>
        <taxon>Planctomycetia</taxon>
        <taxon>Pirellulales</taxon>
        <taxon>Lacipirellulaceae</taxon>
        <taxon>Pirellulimonas</taxon>
    </lineage>
</organism>
<dbReference type="InterPro" id="IPR036412">
    <property type="entry name" value="HAD-like_sf"/>
</dbReference>
<dbReference type="Proteomes" id="UP000317429">
    <property type="component" value="Chromosome"/>
</dbReference>